<dbReference type="InterPro" id="IPR021861">
    <property type="entry name" value="THO_THOC1"/>
</dbReference>
<protein>
    <submittedName>
        <fullName evidence="1">Uncharacterized protein</fullName>
    </submittedName>
</protein>
<dbReference type="GO" id="GO:0000445">
    <property type="term" value="C:THO complex part of transcription export complex"/>
    <property type="evidence" value="ECO:0007669"/>
    <property type="project" value="TreeGrafter"/>
</dbReference>
<evidence type="ECO:0000313" key="3">
    <source>
        <dbReference type="Proteomes" id="UP000681967"/>
    </source>
</evidence>
<dbReference type="Proteomes" id="UP000681967">
    <property type="component" value="Unassembled WGS sequence"/>
</dbReference>
<feature type="non-terminal residue" evidence="1">
    <location>
        <position position="1"/>
    </location>
</feature>
<name>A0A8S3CZR4_9BILA</name>
<evidence type="ECO:0000313" key="1">
    <source>
        <dbReference type="EMBL" id="CAF4920564.1"/>
    </source>
</evidence>
<evidence type="ECO:0000313" key="2">
    <source>
        <dbReference type="EMBL" id="CAF4949209.1"/>
    </source>
</evidence>
<accession>A0A8S3CZR4</accession>
<sequence>DMETSTFVTDQFLTNVRKLIGFAIEAVDNELAAATMPVYLFNDLFTYTTIDISEQIFVVMEEKASTWRSTIFFQSVKNILLRMCNDLLKRLSKTQKTVFSGRILTFLAQLFPLNEKSGLNQIGHFNTENVTKLTKTKQATTPVEEVEKEKKMEVDEDGEIHDLHQKSSAEFYTNFWILQDFFSKPFQLWERTSWNTFVHNTNQVLDVFTNSQLDNVKTVASSDDSFFAKYLTSEKLLELQLNDVTFRQNILVQFLIIFQYLVLPVKFKQPQQSLNDEQSQWIKKATNQINDVNSIKYYCHYNKERKYFLVVKTNRIQC</sequence>
<dbReference type="EMBL" id="CAJOBH010174362">
    <property type="protein sequence ID" value="CAF4920564.1"/>
    <property type="molecule type" value="Genomic_DNA"/>
</dbReference>
<proteinExistence type="predicted"/>
<dbReference type="AlphaFoldDB" id="A0A8S3CZR4"/>
<dbReference type="Pfam" id="PF11957">
    <property type="entry name" value="efThoc1"/>
    <property type="match status" value="1"/>
</dbReference>
<dbReference type="Proteomes" id="UP000681720">
    <property type="component" value="Unassembled WGS sequence"/>
</dbReference>
<dbReference type="PANTHER" id="PTHR13265:SF0">
    <property type="entry name" value="HPR1"/>
    <property type="match status" value="1"/>
</dbReference>
<dbReference type="PANTHER" id="PTHR13265">
    <property type="entry name" value="THO COMPLEX SUBUNIT 1"/>
    <property type="match status" value="1"/>
</dbReference>
<dbReference type="EMBL" id="CAJOBJ010189740">
    <property type="protein sequence ID" value="CAF4949209.1"/>
    <property type="molecule type" value="Genomic_DNA"/>
</dbReference>
<comment type="caution">
    <text evidence="1">The sequence shown here is derived from an EMBL/GenBank/DDBJ whole genome shotgun (WGS) entry which is preliminary data.</text>
</comment>
<reference evidence="1" key="1">
    <citation type="submission" date="2021-02" db="EMBL/GenBank/DDBJ databases">
        <authorList>
            <person name="Nowell W R."/>
        </authorList>
    </citation>
    <scope>NUCLEOTIDE SEQUENCE</scope>
</reference>
<organism evidence="1 3">
    <name type="scientific">Rotaria magnacalcarata</name>
    <dbReference type="NCBI Taxonomy" id="392030"/>
    <lineage>
        <taxon>Eukaryota</taxon>
        <taxon>Metazoa</taxon>
        <taxon>Spiralia</taxon>
        <taxon>Gnathifera</taxon>
        <taxon>Rotifera</taxon>
        <taxon>Eurotatoria</taxon>
        <taxon>Bdelloidea</taxon>
        <taxon>Philodinida</taxon>
        <taxon>Philodinidae</taxon>
        <taxon>Rotaria</taxon>
    </lineage>
</organism>
<gene>
    <name evidence="1" type="ORF">BYL167_LOCUS52942</name>
    <name evidence="2" type="ORF">GIL414_LOCUS54227</name>
</gene>
<dbReference type="GO" id="GO:0006406">
    <property type="term" value="P:mRNA export from nucleus"/>
    <property type="evidence" value="ECO:0007669"/>
    <property type="project" value="TreeGrafter"/>
</dbReference>